<protein>
    <submittedName>
        <fullName evidence="8">MFS transporter</fullName>
    </submittedName>
</protein>
<dbReference type="EMBL" id="VATY01000007">
    <property type="protein sequence ID" value="TMM52020.1"/>
    <property type="molecule type" value="Genomic_DNA"/>
</dbReference>
<keyword evidence="3 6" id="KW-0812">Transmembrane</keyword>
<dbReference type="CDD" id="cd17319">
    <property type="entry name" value="MFS_ExuT_GudP_like"/>
    <property type="match status" value="1"/>
</dbReference>
<dbReference type="AlphaFoldDB" id="A0A5S3PFU2"/>
<feature type="transmembrane region" description="Helical" evidence="6">
    <location>
        <begin position="365"/>
        <end position="385"/>
    </location>
</feature>
<evidence type="ECO:0000256" key="4">
    <source>
        <dbReference type="ARBA" id="ARBA00022989"/>
    </source>
</evidence>
<dbReference type="Gene3D" id="1.20.1250.20">
    <property type="entry name" value="MFS general substrate transporter like domains"/>
    <property type="match status" value="2"/>
</dbReference>
<evidence type="ECO:0000313" key="8">
    <source>
        <dbReference type="EMBL" id="TMM52020.1"/>
    </source>
</evidence>
<proteinExistence type="predicted"/>
<keyword evidence="5 6" id="KW-0472">Membrane</keyword>
<feature type="transmembrane region" description="Helical" evidence="6">
    <location>
        <begin position="391"/>
        <end position="411"/>
    </location>
</feature>
<evidence type="ECO:0000256" key="2">
    <source>
        <dbReference type="ARBA" id="ARBA00022475"/>
    </source>
</evidence>
<comment type="subcellular location">
    <subcellularLocation>
        <location evidence="1">Cell membrane</location>
        <topology evidence="1">Multi-pass membrane protein</topology>
    </subcellularLocation>
</comment>
<dbReference type="GO" id="GO:0022857">
    <property type="term" value="F:transmembrane transporter activity"/>
    <property type="evidence" value="ECO:0007669"/>
    <property type="project" value="InterPro"/>
</dbReference>
<evidence type="ECO:0000259" key="7">
    <source>
        <dbReference type="PROSITE" id="PS50850"/>
    </source>
</evidence>
<comment type="caution">
    <text evidence="8">The sequence shown here is derived from an EMBL/GenBank/DDBJ whole genome shotgun (WGS) entry which is preliminary data.</text>
</comment>
<feature type="transmembrane region" description="Helical" evidence="6">
    <location>
        <begin position="233"/>
        <end position="254"/>
    </location>
</feature>
<feature type="transmembrane region" description="Helical" evidence="6">
    <location>
        <begin position="330"/>
        <end position="353"/>
    </location>
</feature>
<dbReference type="InterPro" id="IPR050382">
    <property type="entry name" value="MFS_Na/Anion_cotransporter"/>
</dbReference>
<sequence>MSARKHFPRRYFMVLGTFLLALLLYIDRVCISVAKEPISGALDLNDKQMGWVLAAFSLGYALFQTPAGMLSDRLGPRKVLSVIVTIWSGFTALTGATWNFISLLVVRFLFGAGEAGAFPGMSRAIYSWIPLQERGLVTGINFSGSRLGAAFALPLVAWMIEDFGWRTSFIILGCIGVVWAGAWYLLFRDNPEEHTGIPANEKEFILATRQQKDTEKTSEKINMATLLRSKNMWLAMGQYFCSNFTFFFALTWLFPHVKSEYNLDTIEAGFYTSIPLIFGAFGNWFAGGLSDRIFKNGNWDRSRIFPASLGFLLAAIGLVGSIYMDNVVGAIVFLSLAIFGADMTLPPSWSFCVDIGKENSGAVSGTMNMAGNIGAFLTALAFPYLQAWTESTTPFFVVGAILNIIAIVLWYNMKPQRHFSTY</sequence>
<dbReference type="RefSeq" id="WP_138660138.1">
    <property type="nucleotide sequence ID" value="NZ_VATY01000007.1"/>
</dbReference>
<evidence type="ECO:0000256" key="6">
    <source>
        <dbReference type="SAM" id="Phobius"/>
    </source>
</evidence>
<keyword evidence="4 6" id="KW-1133">Transmembrane helix</keyword>
<dbReference type="Pfam" id="PF07690">
    <property type="entry name" value="MFS_1"/>
    <property type="match status" value="1"/>
</dbReference>
<dbReference type="SUPFAM" id="SSF103473">
    <property type="entry name" value="MFS general substrate transporter"/>
    <property type="match status" value="1"/>
</dbReference>
<dbReference type="PIRSF" id="PIRSF002808">
    <property type="entry name" value="Hexose_phosphate_transp"/>
    <property type="match status" value="1"/>
</dbReference>
<keyword evidence="2" id="KW-1003">Cell membrane</keyword>
<dbReference type="OrthoDB" id="9788453at2"/>
<dbReference type="PANTHER" id="PTHR11662">
    <property type="entry name" value="SOLUTE CARRIER FAMILY 17"/>
    <property type="match status" value="1"/>
</dbReference>
<organism evidence="8 9">
    <name type="scientific">Maribacter algarum</name>
    <name type="common">ex Zhang et al. 2020</name>
    <dbReference type="NCBI Taxonomy" id="2578118"/>
    <lineage>
        <taxon>Bacteria</taxon>
        <taxon>Pseudomonadati</taxon>
        <taxon>Bacteroidota</taxon>
        <taxon>Flavobacteriia</taxon>
        <taxon>Flavobacteriales</taxon>
        <taxon>Flavobacteriaceae</taxon>
        <taxon>Maribacter</taxon>
    </lineage>
</organism>
<feature type="transmembrane region" description="Helical" evidence="6">
    <location>
        <begin position="79"/>
        <end position="98"/>
    </location>
</feature>
<dbReference type="PANTHER" id="PTHR11662:SF399">
    <property type="entry name" value="FI19708P1-RELATED"/>
    <property type="match status" value="1"/>
</dbReference>
<dbReference type="Proteomes" id="UP000310314">
    <property type="component" value="Unassembled WGS sequence"/>
</dbReference>
<gene>
    <name evidence="8" type="ORF">FEE95_21655</name>
</gene>
<feature type="domain" description="Major facilitator superfamily (MFS) profile" evidence="7">
    <location>
        <begin position="13"/>
        <end position="418"/>
    </location>
</feature>
<feature type="transmembrane region" description="Helical" evidence="6">
    <location>
        <begin position="48"/>
        <end position="67"/>
    </location>
</feature>
<dbReference type="PROSITE" id="PS50850">
    <property type="entry name" value="MFS"/>
    <property type="match status" value="1"/>
</dbReference>
<evidence type="ECO:0000256" key="1">
    <source>
        <dbReference type="ARBA" id="ARBA00004651"/>
    </source>
</evidence>
<evidence type="ECO:0000256" key="5">
    <source>
        <dbReference type="ARBA" id="ARBA00023136"/>
    </source>
</evidence>
<keyword evidence="9" id="KW-1185">Reference proteome</keyword>
<feature type="transmembrane region" description="Helical" evidence="6">
    <location>
        <begin position="166"/>
        <end position="187"/>
    </location>
</feature>
<name>A0A5S3PFU2_9FLAO</name>
<dbReference type="InterPro" id="IPR000849">
    <property type="entry name" value="Sugar_P_transporter"/>
</dbReference>
<feature type="transmembrane region" description="Helical" evidence="6">
    <location>
        <begin position="266"/>
        <end position="286"/>
    </location>
</feature>
<dbReference type="InterPro" id="IPR036259">
    <property type="entry name" value="MFS_trans_sf"/>
</dbReference>
<feature type="transmembrane region" description="Helical" evidence="6">
    <location>
        <begin position="307"/>
        <end position="324"/>
    </location>
</feature>
<accession>A0A5S3PFU2</accession>
<evidence type="ECO:0000313" key="9">
    <source>
        <dbReference type="Proteomes" id="UP000310314"/>
    </source>
</evidence>
<dbReference type="InterPro" id="IPR020846">
    <property type="entry name" value="MFS_dom"/>
</dbReference>
<dbReference type="GO" id="GO:0005886">
    <property type="term" value="C:plasma membrane"/>
    <property type="evidence" value="ECO:0007669"/>
    <property type="project" value="UniProtKB-SubCell"/>
</dbReference>
<evidence type="ECO:0000256" key="3">
    <source>
        <dbReference type="ARBA" id="ARBA00022692"/>
    </source>
</evidence>
<dbReference type="InterPro" id="IPR011701">
    <property type="entry name" value="MFS"/>
</dbReference>
<reference evidence="8 9" key="1">
    <citation type="submission" date="2019-05" db="EMBL/GenBank/DDBJ databases">
        <authorList>
            <person name="Zhang J.-Y."/>
            <person name="Feg X."/>
            <person name="Du Z.-J."/>
        </authorList>
    </citation>
    <scope>NUCLEOTIDE SEQUENCE [LARGE SCALE GENOMIC DNA]</scope>
    <source>
        <strain evidence="8 9">RZ26</strain>
    </source>
</reference>